<evidence type="ECO:0008006" key="3">
    <source>
        <dbReference type="Google" id="ProtNLM"/>
    </source>
</evidence>
<comment type="caution">
    <text evidence="1">The sequence shown here is derived from an EMBL/GenBank/DDBJ whole genome shotgun (WGS) entry which is preliminary data.</text>
</comment>
<sequence>MNGRSVTLKRFLLCFVLIVVLGCARSVEPSIDNINTIFASKDFTFEFHPHHQSKKSISFRSDYLVFKSDQPTYRREIEYEEVLLINDYIQKIVDLHSSDLSTETSSYYVIKNTAYKVIIVPQQEDYYFDALLKTLKLDQIQ</sequence>
<name>A0A504JHW9_9FLAO</name>
<dbReference type="AlphaFoldDB" id="A0A504JHW9"/>
<dbReference type="Proteomes" id="UP000315540">
    <property type="component" value="Unassembled WGS sequence"/>
</dbReference>
<accession>A0A504JHW9</accession>
<evidence type="ECO:0000313" key="2">
    <source>
        <dbReference type="Proteomes" id="UP000315540"/>
    </source>
</evidence>
<protein>
    <recommendedName>
        <fullName evidence="3">Lipoprotein</fullName>
    </recommendedName>
</protein>
<dbReference type="RefSeq" id="WP_140592644.1">
    <property type="nucleotide sequence ID" value="NZ_VFWZ01000002.1"/>
</dbReference>
<evidence type="ECO:0000313" key="1">
    <source>
        <dbReference type="EMBL" id="TPN88005.1"/>
    </source>
</evidence>
<dbReference type="PROSITE" id="PS51257">
    <property type="entry name" value="PROKAR_LIPOPROTEIN"/>
    <property type="match status" value="1"/>
</dbReference>
<dbReference type="OrthoDB" id="1161831at2"/>
<proteinExistence type="predicted"/>
<keyword evidence="2" id="KW-1185">Reference proteome</keyword>
<reference evidence="1 2" key="1">
    <citation type="submission" date="2019-06" db="EMBL/GenBank/DDBJ databases">
        <authorList>
            <person name="Meng X."/>
        </authorList>
    </citation>
    <scope>NUCLEOTIDE SEQUENCE [LARGE SCALE GENOMIC DNA]</scope>
    <source>
        <strain evidence="1 2">M625</strain>
    </source>
</reference>
<dbReference type="EMBL" id="VFWZ01000002">
    <property type="protein sequence ID" value="TPN88005.1"/>
    <property type="molecule type" value="Genomic_DNA"/>
</dbReference>
<organism evidence="1 2">
    <name type="scientific">Aquimarina algicola</name>
    <dbReference type="NCBI Taxonomy" id="2589995"/>
    <lineage>
        <taxon>Bacteria</taxon>
        <taxon>Pseudomonadati</taxon>
        <taxon>Bacteroidota</taxon>
        <taxon>Flavobacteriia</taxon>
        <taxon>Flavobacteriales</taxon>
        <taxon>Flavobacteriaceae</taxon>
        <taxon>Aquimarina</taxon>
    </lineage>
</organism>
<gene>
    <name evidence="1" type="ORF">FHK87_10560</name>
</gene>